<sequence length="90" mass="9845">MTTYLLAALFLSSFMGVLSKKNGYILSGAGETYDCNLFNYLGDYCDKICKGKSASKGFCCVGPCFCIDLPDNANILSIKDSTKSYCEFWG</sequence>
<dbReference type="GO" id="GO:0005576">
    <property type="term" value="C:extracellular region"/>
    <property type="evidence" value="ECO:0007669"/>
    <property type="project" value="UniProtKB-SubCell"/>
</dbReference>
<dbReference type="InterPro" id="IPR036574">
    <property type="entry name" value="Scorpion_toxin-like_sf"/>
</dbReference>
<accession>A0A0U1SK66</accession>
<dbReference type="Pfam" id="PF00537">
    <property type="entry name" value="Toxin_3"/>
    <property type="match status" value="1"/>
</dbReference>
<keyword evidence="2" id="KW-0964">Secreted</keyword>
<dbReference type="GO" id="GO:0019871">
    <property type="term" value="F:sodium channel inhibitor activity"/>
    <property type="evidence" value="ECO:0007669"/>
    <property type="project" value="InterPro"/>
</dbReference>
<comment type="subcellular location">
    <subcellularLocation>
        <location evidence="1">Secreted</location>
    </subcellularLocation>
</comment>
<dbReference type="PROSITE" id="PS51863">
    <property type="entry name" value="LCN_CSAB"/>
    <property type="match status" value="1"/>
</dbReference>
<dbReference type="AlphaFoldDB" id="A0A0U1SK66"/>
<keyword evidence="3" id="KW-0732">Signal</keyword>
<dbReference type="Gene3D" id="3.30.30.10">
    <property type="entry name" value="Knottin, scorpion toxin-like"/>
    <property type="match status" value="1"/>
</dbReference>
<protein>
    <recommendedName>
        <fullName evidence="4">LCN-type CS-alpha/beta domain-containing protein</fullName>
    </recommendedName>
</protein>
<evidence type="ECO:0000256" key="1">
    <source>
        <dbReference type="ARBA" id="ARBA00004613"/>
    </source>
</evidence>
<evidence type="ECO:0000256" key="2">
    <source>
        <dbReference type="ARBA" id="ARBA00022525"/>
    </source>
</evidence>
<dbReference type="EMBL" id="EU252172">
    <property type="protein sequence ID" value="ACD11769.1"/>
    <property type="molecule type" value="mRNA"/>
</dbReference>
<dbReference type="InterPro" id="IPR002061">
    <property type="entry name" value="Scorpion_toxinL/defensin"/>
</dbReference>
<organism evidence="5">
    <name type="scientific">Isometrus maculatus</name>
    <name type="common">Lesser brown scorpion</name>
    <name type="synonym">Scorpio maculatus</name>
    <dbReference type="NCBI Taxonomy" id="497827"/>
    <lineage>
        <taxon>Eukaryota</taxon>
        <taxon>Metazoa</taxon>
        <taxon>Ecdysozoa</taxon>
        <taxon>Arthropoda</taxon>
        <taxon>Chelicerata</taxon>
        <taxon>Arachnida</taxon>
        <taxon>Scorpiones</taxon>
        <taxon>Buthida</taxon>
        <taxon>Buthoidea</taxon>
        <taxon>Buthidae</taxon>
        <taxon>Isometrus</taxon>
    </lineage>
</organism>
<dbReference type="InterPro" id="IPR044062">
    <property type="entry name" value="LCN-type_CS_alpha_beta_dom"/>
</dbReference>
<name>A0A0U1SK66_ISOMC</name>
<proteinExistence type="evidence at transcript level"/>
<dbReference type="SUPFAM" id="SSF57095">
    <property type="entry name" value="Scorpion toxin-like"/>
    <property type="match status" value="1"/>
</dbReference>
<feature type="signal peptide" evidence="3">
    <location>
        <begin position="1"/>
        <end position="19"/>
    </location>
</feature>
<feature type="chain" id="PRO_5006829129" description="LCN-type CS-alpha/beta domain-containing protein" evidence="3">
    <location>
        <begin position="20"/>
        <end position="90"/>
    </location>
</feature>
<evidence type="ECO:0000313" key="5">
    <source>
        <dbReference type="EMBL" id="ACD11769.1"/>
    </source>
</evidence>
<evidence type="ECO:0000256" key="3">
    <source>
        <dbReference type="SAM" id="SignalP"/>
    </source>
</evidence>
<reference evidence="5" key="1">
    <citation type="submission" date="2007-10" db="EMBL/GenBank/DDBJ databases">
        <title>Classification and functional annotation of ESTs from venom glands of Isometrus maculatus.</title>
        <authorList>
            <person name="Li W."/>
            <person name="Ma Y."/>
            <person name="Zhao R."/>
            <person name="Cao Z."/>
        </authorList>
    </citation>
    <scope>NUCLEOTIDE SEQUENCE</scope>
    <source>
        <tissue evidence="5">Venom gland</tissue>
    </source>
</reference>
<dbReference type="CDD" id="cd23106">
    <property type="entry name" value="neurotoxins_LC_scorpion"/>
    <property type="match status" value="1"/>
</dbReference>
<feature type="domain" description="LCN-type CS-alpha/beta" evidence="4">
    <location>
        <begin position="21"/>
        <end position="87"/>
    </location>
</feature>
<evidence type="ECO:0000259" key="4">
    <source>
        <dbReference type="PROSITE" id="PS51863"/>
    </source>
</evidence>